<feature type="transmembrane region" description="Helical" evidence="1">
    <location>
        <begin position="93"/>
        <end position="113"/>
    </location>
</feature>
<accession>A0A1G4G425</accession>
<feature type="transmembrane region" description="Helical" evidence="1">
    <location>
        <begin position="125"/>
        <end position="150"/>
    </location>
</feature>
<dbReference type="RefSeq" id="WP_071135993.1">
    <property type="nucleotide sequence ID" value="NZ_DUQN01000067.1"/>
</dbReference>
<dbReference type="STRING" id="1642646.ING2E5A_0446"/>
<dbReference type="EMBL" id="LT608328">
    <property type="protein sequence ID" value="SCM55550.1"/>
    <property type="molecule type" value="Genomic_DNA"/>
</dbReference>
<protein>
    <recommendedName>
        <fullName evidence="2">HTH LytTR-type domain-containing protein</fullName>
    </recommendedName>
</protein>
<feature type="transmembrane region" description="Helical" evidence="1">
    <location>
        <begin position="59"/>
        <end position="81"/>
    </location>
</feature>
<dbReference type="InterPro" id="IPR007492">
    <property type="entry name" value="LytTR_DNA-bd_dom"/>
</dbReference>
<organism evidence="3 4">
    <name type="scientific">Petrimonas mucosa</name>
    <dbReference type="NCBI Taxonomy" id="1642646"/>
    <lineage>
        <taxon>Bacteria</taxon>
        <taxon>Pseudomonadati</taxon>
        <taxon>Bacteroidota</taxon>
        <taxon>Bacteroidia</taxon>
        <taxon>Bacteroidales</taxon>
        <taxon>Dysgonomonadaceae</taxon>
        <taxon>Petrimonas</taxon>
    </lineage>
</organism>
<dbReference type="GO" id="GO:0003677">
    <property type="term" value="F:DNA binding"/>
    <property type="evidence" value="ECO:0007669"/>
    <property type="project" value="InterPro"/>
</dbReference>
<keyword evidence="1" id="KW-0812">Transmembrane</keyword>
<keyword evidence="1" id="KW-0472">Membrane</keyword>
<dbReference type="AlphaFoldDB" id="A0A1G4G425"/>
<evidence type="ECO:0000313" key="3">
    <source>
        <dbReference type="EMBL" id="SCM55550.1"/>
    </source>
</evidence>
<dbReference type="Proteomes" id="UP000178485">
    <property type="component" value="Chromosome i"/>
</dbReference>
<evidence type="ECO:0000313" key="4">
    <source>
        <dbReference type="Proteomes" id="UP000178485"/>
    </source>
</evidence>
<feature type="transmembrane region" description="Helical" evidence="1">
    <location>
        <begin position="20"/>
        <end position="39"/>
    </location>
</feature>
<gene>
    <name evidence="3" type="ORF">ING2E5A_0446</name>
</gene>
<evidence type="ECO:0000256" key="1">
    <source>
        <dbReference type="SAM" id="Phobius"/>
    </source>
</evidence>
<dbReference type="Gene3D" id="2.40.50.1020">
    <property type="entry name" value="LytTr DNA-binding domain"/>
    <property type="match status" value="1"/>
</dbReference>
<dbReference type="Pfam" id="PF04397">
    <property type="entry name" value="LytTR"/>
    <property type="match status" value="1"/>
</dbReference>
<keyword evidence="1" id="KW-1133">Transmembrane helix</keyword>
<proteinExistence type="predicted"/>
<sequence length="292" mass="33441">MNPIISLLNRPHPGYEAFNAYIVSITAMSVGIFLALTYMHPFDSDGTYILGSPILTASLYAAASLVMMLMNACWIKLFPSFFSDERWTIGKEIIHCIFQMVTVAVIICMINYIRGMLPTGFSGFLLVLWVVMLSVLLPYLTAQIILHIYYVKRRLNKAATVNIRLMFDKKEVFHPVDPQFIHLKRYIKPVDVNSFIMAESKEDLLMITLSSEGGMEELIIRGTLDEFEAENAHFEQLFRCHNNYVINSDKITWVEGNAAGYRIMMHPKLPSIFLTGERGKEFIKRMGVERYA</sequence>
<evidence type="ECO:0000259" key="2">
    <source>
        <dbReference type="SMART" id="SM00850"/>
    </source>
</evidence>
<keyword evidence="4" id="KW-1185">Reference proteome</keyword>
<dbReference type="SMART" id="SM00850">
    <property type="entry name" value="LytTR"/>
    <property type="match status" value="1"/>
</dbReference>
<name>A0A1G4G425_9BACT</name>
<dbReference type="KEGG" id="pmuc:ING2E5A_0446"/>
<reference evidence="3 4" key="1">
    <citation type="submission" date="2016-08" db="EMBL/GenBank/DDBJ databases">
        <authorList>
            <person name="Seilhamer J.J."/>
        </authorList>
    </citation>
    <scope>NUCLEOTIDE SEQUENCE [LARGE SCALE GENOMIC DNA]</scope>
    <source>
        <strain evidence="3">ING2-E5A</strain>
    </source>
</reference>
<feature type="domain" description="HTH LytTR-type" evidence="2">
    <location>
        <begin position="185"/>
        <end position="287"/>
    </location>
</feature>